<dbReference type="Proteomes" id="UP000811282">
    <property type="component" value="Unassembled WGS sequence"/>
</dbReference>
<accession>A0ABS5YA82</accession>
<keyword evidence="1" id="KW-0812">Transmembrane</keyword>
<evidence type="ECO:0000256" key="1">
    <source>
        <dbReference type="SAM" id="Phobius"/>
    </source>
</evidence>
<reference evidence="2 3" key="1">
    <citation type="journal article" date="2021" name="Genome Biol. Evol.">
        <title>The evolution of interdependence in a four-way mealybug symbiosis.</title>
        <authorList>
            <person name="Garber A.I."/>
            <person name="Kupper M."/>
            <person name="Laetsch D.R."/>
            <person name="Weldon S.R."/>
            <person name="Ladinsky M.S."/>
            <person name="Bjorkman P.J."/>
            <person name="McCutcheon J.P."/>
        </authorList>
    </citation>
    <scope>NUCLEOTIDE SEQUENCE [LARGE SCALE GENOMIC DNA]</scope>
    <source>
        <strain evidence="2">SOD</strain>
    </source>
</reference>
<organism evidence="2 3">
    <name type="scientific">Candidatus Sodalis endolongispinus</name>
    <dbReference type="NCBI Taxonomy" id="2812662"/>
    <lineage>
        <taxon>Bacteria</taxon>
        <taxon>Pseudomonadati</taxon>
        <taxon>Pseudomonadota</taxon>
        <taxon>Gammaproteobacteria</taxon>
        <taxon>Enterobacterales</taxon>
        <taxon>Bruguierivoracaceae</taxon>
        <taxon>Sodalis</taxon>
    </lineage>
</organism>
<evidence type="ECO:0000313" key="3">
    <source>
        <dbReference type="Proteomes" id="UP000811282"/>
    </source>
</evidence>
<evidence type="ECO:0000313" key="2">
    <source>
        <dbReference type="EMBL" id="MBT9431911.1"/>
    </source>
</evidence>
<sequence>MIIINILSWYIPEIMLQTYRLGLFVTQRVITNPAIILTDFWQMSLGMLVTTLPLLSLGFGMFALDRLFAIYRQGHYFSLIAARQLNLAAAGFLFWAVADMVCEPFLTYLLTLPLPKAKRIISHGFSAGHGVALLLSSALAIAARILRYACCNNS</sequence>
<evidence type="ECO:0008006" key="4">
    <source>
        <dbReference type="Google" id="ProtNLM"/>
    </source>
</evidence>
<dbReference type="EMBL" id="JAFJYC010000001">
    <property type="protein sequence ID" value="MBT9431911.1"/>
    <property type="molecule type" value="Genomic_DNA"/>
</dbReference>
<keyword evidence="3" id="KW-1185">Reference proteome</keyword>
<comment type="caution">
    <text evidence="2">The sequence shown here is derived from an EMBL/GenBank/DDBJ whole genome shotgun (WGS) entry which is preliminary data.</text>
</comment>
<feature type="transmembrane region" description="Helical" evidence="1">
    <location>
        <begin position="85"/>
        <end position="106"/>
    </location>
</feature>
<dbReference type="RefSeq" id="WP_215669116.1">
    <property type="nucleotide sequence ID" value="NZ_JAFJYC010000001.1"/>
</dbReference>
<feature type="transmembrane region" description="Helical" evidence="1">
    <location>
        <begin position="40"/>
        <end position="64"/>
    </location>
</feature>
<name>A0ABS5YA82_9GAMM</name>
<gene>
    <name evidence="2" type="ORF">JZM24_06770</name>
</gene>
<feature type="transmembrane region" description="Helical" evidence="1">
    <location>
        <begin position="126"/>
        <end position="146"/>
    </location>
</feature>
<proteinExistence type="predicted"/>
<keyword evidence="1" id="KW-1133">Transmembrane helix</keyword>
<protein>
    <recommendedName>
        <fullName evidence="4">Inner membrane protein</fullName>
    </recommendedName>
</protein>
<keyword evidence="1" id="KW-0472">Membrane</keyword>